<evidence type="ECO:0000313" key="3">
    <source>
        <dbReference type="Proteomes" id="UP001163156"/>
    </source>
</evidence>
<dbReference type="InterPro" id="IPR050834">
    <property type="entry name" value="Glycosyltransf_2"/>
</dbReference>
<feature type="domain" description="Glycosyltransferase 2-like" evidence="1">
    <location>
        <begin position="2"/>
        <end position="124"/>
    </location>
</feature>
<dbReference type="InterPro" id="IPR001173">
    <property type="entry name" value="Glyco_trans_2-like"/>
</dbReference>
<dbReference type="EMBL" id="CP110226">
    <property type="protein sequence ID" value="UZD23953.1"/>
    <property type="molecule type" value="Genomic_DNA"/>
</dbReference>
<keyword evidence="2" id="KW-0328">Glycosyltransferase</keyword>
<dbReference type="GO" id="GO:0016757">
    <property type="term" value="F:glycosyltransferase activity"/>
    <property type="evidence" value="ECO:0007669"/>
    <property type="project" value="UniProtKB-KW"/>
</dbReference>
<evidence type="ECO:0000313" key="2">
    <source>
        <dbReference type="EMBL" id="UZD23953.1"/>
    </source>
</evidence>
<dbReference type="EC" id="2.4.-.-" evidence="2"/>
<sequence>MRAVNSLLQQPEINQIILVDDGSQDNSLELCERFANEYPQIQVLRHEAGKNRGAPASRNLGLQHVSNQWVQFMDADDELLPGKISDQVKLITDDIGLIVGKFKFPRNGTWQESLIIHDIWAGLITTRLGNTIANLWNVQWVKKAGAWNPDLLNVQEYHLMFELLKINPNVAFSGQALTLVHPQKNSISNSGKNLNPKRDTYFKFRKAIRNHLKEKGIYTLKRQHYYNITTGDMLRYHSPEFPVQHNKLYYIFYRGLKNLAKLKRS</sequence>
<dbReference type="PANTHER" id="PTHR43685:SF2">
    <property type="entry name" value="GLYCOSYLTRANSFERASE 2-LIKE DOMAIN-CONTAINING PROTEIN"/>
    <property type="match status" value="1"/>
</dbReference>
<protein>
    <submittedName>
        <fullName evidence="2">Glycosyltransferase</fullName>
        <ecNumber evidence="2">2.4.-.-</ecNumber>
    </submittedName>
</protein>
<dbReference type="Pfam" id="PF00535">
    <property type="entry name" value="Glycos_transf_2"/>
    <property type="match status" value="1"/>
</dbReference>
<dbReference type="Gene3D" id="3.90.550.10">
    <property type="entry name" value="Spore Coat Polysaccharide Biosynthesis Protein SpsA, Chain A"/>
    <property type="match status" value="1"/>
</dbReference>
<dbReference type="SUPFAM" id="SSF53448">
    <property type="entry name" value="Nucleotide-diphospho-sugar transferases"/>
    <property type="match status" value="1"/>
</dbReference>
<dbReference type="InterPro" id="IPR029044">
    <property type="entry name" value="Nucleotide-diphossugar_trans"/>
</dbReference>
<keyword evidence="3" id="KW-1185">Reference proteome</keyword>
<keyword evidence="2" id="KW-0808">Transferase</keyword>
<proteinExistence type="predicted"/>
<reference evidence="2" key="1">
    <citation type="submission" date="2022-10" db="EMBL/GenBank/DDBJ databases">
        <title>Algoriphagus sp. a novel bacteria isolate from halophytes salicornia europaea.</title>
        <authorList>
            <person name="Peng Y."/>
            <person name="Jiang L."/>
            <person name="Lee J."/>
        </authorList>
    </citation>
    <scope>NUCLEOTIDE SEQUENCE</scope>
    <source>
        <strain evidence="2">TR-M5</strain>
    </source>
</reference>
<dbReference type="Proteomes" id="UP001163156">
    <property type="component" value="Chromosome"/>
</dbReference>
<name>A0ABY6MLA3_9BACT</name>
<dbReference type="CDD" id="cd00761">
    <property type="entry name" value="Glyco_tranf_GTA_type"/>
    <property type="match status" value="1"/>
</dbReference>
<organism evidence="2 3">
    <name type="scientific">Algoriphagus halophytocola</name>
    <dbReference type="NCBI Taxonomy" id="2991499"/>
    <lineage>
        <taxon>Bacteria</taxon>
        <taxon>Pseudomonadati</taxon>
        <taxon>Bacteroidota</taxon>
        <taxon>Cytophagia</taxon>
        <taxon>Cytophagales</taxon>
        <taxon>Cyclobacteriaceae</taxon>
        <taxon>Algoriphagus</taxon>
    </lineage>
</organism>
<evidence type="ECO:0000259" key="1">
    <source>
        <dbReference type="Pfam" id="PF00535"/>
    </source>
</evidence>
<dbReference type="PANTHER" id="PTHR43685">
    <property type="entry name" value="GLYCOSYLTRANSFERASE"/>
    <property type="match status" value="1"/>
</dbReference>
<gene>
    <name evidence="2" type="ORF">OM944_05530</name>
</gene>
<dbReference type="RefSeq" id="WP_264810664.1">
    <property type="nucleotide sequence ID" value="NZ_CP110226.1"/>
</dbReference>
<accession>A0ABY6MLA3</accession>